<dbReference type="Gene3D" id="2.60.40.10">
    <property type="entry name" value="Immunoglobulins"/>
    <property type="match status" value="1"/>
</dbReference>
<dbReference type="InterPro" id="IPR043128">
    <property type="entry name" value="Rev_trsase/Diguanyl_cyclase"/>
</dbReference>
<dbReference type="Pfam" id="PF00990">
    <property type="entry name" value="GGDEF"/>
    <property type="match status" value="1"/>
</dbReference>
<dbReference type="CDD" id="cd01949">
    <property type="entry name" value="GGDEF"/>
    <property type="match status" value="1"/>
</dbReference>
<comment type="catalytic activity">
    <reaction evidence="2">
        <text>2 GTP = 3',3'-c-di-GMP + 2 diphosphate</text>
        <dbReference type="Rhea" id="RHEA:24898"/>
        <dbReference type="ChEBI" id="CHEBI:33019"/>
        <dbReference type="ChEBI" id="CHEBI:37565"/>
        <dbReference type="ChEBI" id="CHEBI:58805"/>
        <dbReference type="EC" id="2.7.7.65"/>
    </reaction>
</comment>
<name>A0ABU3PAH1_9BURK</name>
<dbReference type="Gene3D" id="2.130.10.10">
    <property type="entry name" value="YVTN repeat-like/Quinoprotein amine dehydrogenase"/>
    <property type="match status" value="3"/>
</dbReference>
<accession>A0ABU3PAH1</accession>
<evidence type="ECO:0000256" key="2">
    <source>
        <dbReference type="ARBA" id="ARBA00034247"/>
    </source>
</evidence>
<dbReference type="EC" id="2.7.7.65" evidence="1"/>
<dbReference type="InterPro" id="IPR050469">
    <property type="entry name" value="Diguanylate_Cyclase"/>
</dbReference>
<protein>
    <recommendedName>
        <fullName evidence="1">diguanylate cyclase</fullName>
        <ecNumber evidence="1">2.7.7.65</ecNumber>
    </recommendedName>
</protein>
<dbReference type="SUPFAM" id="SSF63829">
    <property type="entry name" value="Calcium-dependent phosphotriesterase"/>
    <property type="match status" value="2"/>
</dbReference>
<dbReference type="Pfam" id="PF07494">
    <property type="entry name" value="Reg_prop"/>
    <property type="match status" value="4"/>
</dbReference>
<keyword evidence="6" id="KW-1185">Reference proteome</keyword>
<dbReference type="PROSITE" id="PS50887">
    <property type="entry name" value="GGDEF"/>
    <property type="match status" value="1"/>
</dbReference>
<dbReference type="InterPro" id="IPR011110">
    <property type="entry name" value="Reg_prop"/>
</dbReference>
<dbReference type="Proteomes" id="UP001246372">
    <property type="component" value="Unassembled WGS sequence"/>
</dbReference>
<proteinExistence type="predicted"/>
<dbReference type="InterPro" id="IPR029787">
    <property type="entry name" value="Nucleotide_cyclase"/>
</dbReference>
<gene>
    <name evidence="5" type="ORF">RQP53_09650</name>
</gene>
<dbReference type="GO" id="GO:0052621">
    <property type="term" value="F:diguanylate cyclase activity"/>
    <property type="evidence" value="ECO:0007669"/>
    <property type="project" value="UniProtKB-EC"/>
</dbReference>
<evidence type="ECO:0000313" key="6">
    <source>
        <dbReference type="Proteomes" id="UP001246372"/>
    </source>
</evidence>
<dbReference type="InterPro" id="IPR000160">
    <property type="entry name" value="GGDEF_dom"/>
</dbReference>
<dbReference type="InterPro" id="IPR011123">
    <property type="entry name" value="Y_Y_Y"/>
</dbReference>
<dbReference type="InterPro" id="IPR013783">
    <property type="entry name" value="Ig-like_fold"/>
</dbReference>
<dbReference type="Gene3D" id="3.30.70.270">
    <property type="match status" value="1"/>
</dbReference>
<dbReference type="SUPFAM" id="SSF55073">
    <property type="entry name" value="Nucleotide cyclase"/>
    <property type="match status" value="1"/>
</dbReference>
<dbReference type="RefSeq" id="WP_315650091.1">
    <property type="nucleotide sequence ID" value="NZ_JAVXZY010000003.1"/>
</dbReference>
<comment type="caution">
    <text evidence="5">The sequence shown here is derived from an EMBL/GenBank/DDBJ whole genome shotgun (WGS) entry which is preliminary data.</text>
</comment>
<dbReference type="PANTHER" id="PTHR45138:SF9">
    <property type="entry name" value="DIGUANYLATE CYCLASE DGCM-RELATED"/>
    <property type="match status" value="1"/>
</dbReference>
<dbReference type="PANTHER" id="PTHR45138">
    <property type="entry name" value="REGULATORY COMPONENTS OF SENSORY TRANSDUCTION SYSTEM"/>
    <property type="match status" value="1"/>
</dbReference>
<feature type="domain" description="GGDEF" evidence="4">
    <location>
        <begin position="888"/>
        <end position="1027"/>
    </location>
</feature>
<feature type="chain" id="PRO_5047415559" description="diguanylate cyclase" evidence="3">
    <location>
        <begin position="25"/>
        <end position="1066"/>
    </location>
</feature>
<feature type="signal peptide" evidence="3">
    <location>
        <begin position="1"/>
        <end position="24"/>
    </location>
</feature>
<keyword evidence="5" id="KW-0548">Nucleotidyltransferase</keyword>
<evidence type="ECO:0000313" key="5">
    <source>
        <dbReference type="EMBL" id="MDT8999530.1"/>
    </source>
</evidence>
<evidence type="ECO:0000256" key="1">
    <source>
        <dbReference type="ARBA" id="ARBA00012528"/>
    </source>
</evidence>
<keyword evidence="5" id="KW-0808">Transferase</keyword>
<keyword evidence="3" id="KW-0732">Signal</keyword>
<dbReference type="InterPro" id="IPR015943">
    <property type="entry name" value="WD40/YVTN_repeat-like_dom_sf"/>
</dbReference>
<sequence length="1066" mass="116819">MLARLLFALLLVLSWLGPLARAQAQAQVASLQEPRFESVGDASSITDGVVSALAQDRRGFIWIGTSVGLVRYDGYQLRPFTMERQSKSVVGTSFIRALLAGRDGSLWIGTESDGLARYEPDSGRWSYFNSNAGDPHALAPGTIRALAQDGEGRLWVGTIGGGLDRFDPASGHFQHLRKGSDGVPDDRIQTLFFDSRGDLWLGSWNGLARLRRGERQFESVFSNSDQELAGRIVSMLAEAPDGRIWAGTQSGELALIDPARGSGRWIAQDAAGLKRGTAYALVAINAQELWLGRAGGIERRSVVDGELLGLLRHDVRKPWGLSANDVRVLMRDRSGWIWLGSYGGGVQRYQANSGALWVRRPDLAEDSPLAEADVRSLLQLRSGEIWAGTNERGIAVLDRELRLIGAIRPEPERAEGFRGGRVGGLAQDAAGDVWVGTDTAVYRFSAGRELLARYQAGKGRVRRLLGAADGSVWIGTQDGLYRYRPGETGLSRMLLQDGRALTGDVNALAATVDGGLWIGAESGIYRIAPGSTAVNPVPSPPGEGLSNLSVLGLLVARNGVLWVDTAAGLHRMNAWDGYRARFERIGEKLGAPGRGFGANLLDDSRGRIWTHRAVLDPISGSVDELGQADGVDFGTGWFRAYTRLDDGRMLFGGSRGILALSPDRFERWSFLPPVVLTDLRIDGRQVPPAAAMNGLRLDQGTRSFSLEFAALDYSSPAQLRYRYRLEGYDHDWINAGSELRLASYGNLPPGDYRLHVQGSNRIGIWSPQQLEVAVHVEPAWWQTWWARLLAVASVLGGLYAIVQGRTRYLRRAQMVLERRVRERTTELEALSQALEQKSAALEESSLSDPLTGLRNRRFLSQHVEADVALAVRRYEGEHQHGETASEGRDLIFFLVDIDHFKQVNDVYGHSAGDAVLVQMTTRLKQVFRDADYLVRWGGEEFLIVARAASRGHAAELAERARAMVADQDFVLDDGTALRKTCSVGFACFPLSPRQPRALDWSAVVDLADAALYAVKRGGRNGWLGLVSADAESDEGLREWSRRPLAEWVATGRLQMAGSGAWAREQP</sequence>
<dbReference type="SMART" id="SM00267">
    <property type="entry name" value="GGDEF"/>
    <property type="match status" value="1"/>
</dbReference>
<reference evidence="5" key="1">
    <citation type="submission" date="2023-09" db="EMBL/GenBank/DDBJ databases">
        <title>Paucibacter sp. APW11 Genome sequencing and assembly.</title>
        <authorList>
            <person name="Kim I."/>
        </authorList>
    </citation>
    <scope>NUCLEOTIDE SEQUENCE</scope>
    <source>
        <strain evidence="5">APW11</strain>
    </source>
</reference>
<dbReference type="EMBL" id="JAVXZY010000003">
    <property type="protein sequence ID" value="MDT8999530.1"/>
    <property type="molecule type" value="Genomic_DNA"/>
</dbReference>
<evidence type="ECO:0000256" key="3">
    <source>
        <dbReference type="SAM" id="SignalP"/>
    </source>
</evidence>
<dbReference type="Pfam" id="PF07495">
    <property type="entry name" value="Y_Y_Y"/>
    <property type="match status" value="1"/>
</dbReference>
<organism evidence="5 6">
    <name type="scientific">Roseateles aquae</name>
    <dbReference type="NCBI Taxonomy" id="3077235"/>
    <lineage>
        <taxon>Bacteria</taxon>
        <taxon>Pseudomonadati</taxon>
        <taxon>Pseudomonadota</taxon>
        <taxon>Betaproteobacteria</taxon>
        <taxon>Burkholderiales</taxon>
        <taxon>Sphaerotilaceae</taxon>
        <taxon>Roseateles</taxon>
    </lineage>
</organism>
<evidence type="ECO:0000259" key="4">
    <source>
        <dbReference type="PROSITE" id="PS50887"/>
    </source>
</evidence>
<dbReference type="NCBIfam" id="TIGR00254">
    <property type="entry name" value="GGDEF"/>
    <property type="match status" value="1"/>
</dbReference>